<reference evidence="1 2" key="1">
    <citation type="journal article" date="2013" name="J. Bacteriol.">
        <title>Roles of HynAB and Ech, the only two hydrogenases found in the model sulfate reducer Desulfovibrio gigas.</title>
        <authorList>
            <person name="Morais-Silva F.O."/>
            <person name="Santos C.I."/>
            <person name="Rodrigues R."/>
            <person name="Pereira I.A."/>
            <person name="Rodrigues-Pousada C."/>
        </authorList>
    </citation>
    <scope>NUCLEOTIDE SEQUENCE [LARGE SCALE GENOMIC DNA]</scope>
    <source>
        <strain evidence="2">ATCC 19364 / DSM 1382 / NCIMB 9332 / VKM B-1759</strain>
    </source>
</reference>
<dbReference type="AlphaFoldDB" id="T2GBX3"/>
<reference evidence="2" key="2">
    <citation type="submission" date="2013-07" db="EMBL/GenBank/DDBJ databases">
        <authorList>
            <person name="Morais-Silva F.O."/>
            <person name="Rezende A.M."/>
            <person name="Pimentel C."/>
            <person name="Resende D.M."/>
            <person name="Santos C.I."/>
            <person name="Clemente C."/>
            <person name="de Oliveira L.M."/>
            <person name="da Silva S.M."/>
            <person name="Costa D.A."/>
            <person name="Varela-Raposo A."/>
            <person name="Horacio E.C.A."/>
            <person name="Matos M."/>
            <person name="Flores O."/>
            <person name="Ruiz J.C."/>
            <person name="Rodrigues-Pousada C."/>
        </authorList>
    </citation>
    <scope>NUCLEOTIDE SEQUENCE [LARGE SCALE GENOMIC DNA]</scope>
    <source>
        <strain evidence="2">ATCC 19364 / DSM 1382 / NCIMB 9332 / VKM B-1759</strain>
    </source>
</reference>
<gene>
    <name evidence="1" type="ORF">DGI_2039</name>
</gene>
<proteinExistence type="predicted"/>
<evidence type="ECO:0000313" key="1">
    <source>
        <dbReference type="EMBL" id="AGW13808.1"/>
    </source>
</evidence>
<accession>T2GBX3</accession>
<dbReference type="RefSeq" id="WP_021760706.1">
    <property type="nucleotide sequence ID" value="NC_022444.1"/>
</dbReference>
<dbReference type="PATRIC" id="fig|1121448.10.peg.1994"/>
<dbReference type="InterPro" id="IPR014974">
    <property type="entry name" value="DUF1833"/>
</dbReference>
<dbReference type="KEGG" id="dgg:DGI_2039"/>
<dbReference type="STRING" id="1121448.DGI_2039"/>
<dbReference type="Pfam" id="PF08875">
    <property type="entry name" value="DUF1833"/>
    <property type="match status" value="1"/>
</dbReference>
<dbReference type="Proteomes" id="UP000016587">
    <property type="component" value="Chromosome"/>
</dbReference>
<dbReference type="HOGENOM" id="CLU_1624457_0_0_7"/>
<protein>
    <submittedName>
        <fullName evidence="1">Uncharacterized protein</fullName>
    </submittedName>
</protein>
<evidence type="ECO:0000313" key="2">
    <source>
        <dbReference type="Proteomes" id="UP000016587"/>
    </source>
</evidence>
<organism evidence="1 2">
    <name type="scientific">Megalodesulfovibrio gigas (strain ATCC 19364 / DSM 1382 / NCIMB 9332 / VKM B-1759)</name>
    <name type="common">Desulfovibrio gigas</name>
    <dbReference type="NCBI Taxonomy" id="1121448"/>
    <lineage>
        <taxon>Bacteria</taxon>
        <taxon>Pseudomonadati</taxon>
        <taxon>Thermodesulfobacteriota</taxon>
        <taxon>Desulfovibrionia</taxon>
        <taxon>Desulfovibrionales</taxon>
        <taxon>Desulfovibrionaceae</taxon>
        <taxon>Megalodesulfovibrio</taxon>
    </lineage>
</organism>
<dbReference type="EMBL" id="CP006585">
    <property type="protein sequence ID" value="AGW13808.1"/>
    <property type="molecule type" value="Genomic_DNA"/>
</dbReference>
<sequence length="164" mass="17893">MDAYYATLDDAQREACAYADPQDTIFETLTITHAALHAPIMVVFSHDALPTPQGTYLPAQFELQLPGLERRTCGEMRIRTGALTRGMHRALYDAGIAGPPIEILYRQYRGPNQPPSMEFPLPLEVAQVDHAHGGAEASARVANMSGVQVPRAKYTSTTEPGLIS</sequence>
<name>T2GBX3_MEGG1</name>
<keyword evidence="2" id="KW-1185">Reference proteome</keyword>